<dbReference type="Pfam" id="PF00847">
    <property type="entry name" value="AP2"/>
    <property type="match status" value="1"/>
</dbReference>
<accession>A0ABD3JH88</accession>
<comment type="subcellular location">
    <subcellularLocation>
        <location evidence="1">Nucleus</location>
    </subcellularLocation>
</comment>
<dbReference type="InterPro" id="IPR036955">
    <property type="entry name" value="AP2/ERF_dom_sf"/>
</dbReference>
<reference evidence="9 10" key="1">
    <citation type="submission" date="2024-11" db="EMBL/GenBank/DDBJ databases">
        <title>Chromosome-level genome assembly of Eucalyptus globulus Labill. provides insights into its genome evolution.</title>
        <authorList>
            <person name="Li X."/>
        </authorList>
    </citation>
    <scope>NUCLEOTIDE SEQUENCE [LARGE SCALE GENOMIC DNA]</scope>
    <source>
        <strain evidence="9">CL2024</strain>
        <tissue evidence="9">Fresh tender leaves</tissue>
    </source>
</reference>
<dbReference type="InterPro" id="IPR016177">
    <property type="entry name" value="DNA-bd_dom_sf"/>
</dbReference>
<dbReference type="AlphaFoldDB" id="A0ABD3JH88"/>
<keyword evidence="2" id="KW-0805">Transcription regulation</keyword>
<dbReference type="PROSITE" id="PS51032">
    <property type="entry name" value="AP2_ERF"/>
    <property type="match status" value="1"/>
</dbReference>
<comment type="caution">
    <text evidence="9">The sequence shown here is derived from an EMBL/GenBank/DDBJ whole genome shotgun (WGS) entry which is preliminary data.</text>
</comment>
<feature type="domain" description="AP2/ERF" evidence="8">
    <location>
        <begin position="129"/>
        <end position="186"/>
    </location>
</feature>
<evidence type="ECO:0000256" key="5">
    <source>
        <dbReference type="ARBA" id="ARBA00023242"/>
    </source>
</evidence>
<evidence type="ECO:0000256" key="3">
    <source>
        <dbReference type="ARBA" id="ARBA00023125"/>
    </source>
</evidence>
<keyword evidence="5" id="KW-0539">Nucleus</keyword>
<evidence type="ECO:0000256" key="4">
    <source>
        <dbReference type="ARBA" id="ARBA00023163"/>
    </source>
</evidence>
<evidence type="ECO:0000256" key="1">
    <source>
        <dbReference type="ARBA" id="ARBA00004123"/>
    </source>
</evidence>
<dbReference type="PRINTS" id="PR00367">
    <property type="entry name" value="ETHRSPELEMNT"/>
</dbReference>
<feature type="compositionally biased region" description="Basic and acidic residues" evidence="7">
    <location>
        <begin position="211"/>
        <end position="243"/>
    </location>
</feature>
<proteinExistence type="inferred from homology"/>
<organism evidence="9 10">
    <name type="scientific">Eucalyptus globulus</name>
    <name type="common">Tasmanian blue gum</name>
    <dbReference type="NCBI Taxonomy" id="34317"/>
    <lineage>
        <taxon>Eukaryota</taxon>
        <taxon>Viridiplantae</taxon>
        <taxon>Streptophyta</taxon>
        <taxon>Embryophyta</taxon>
        <taxon>Tracheophyta</taxon>
        <taxon>Spermatophyta</taxon>
        <taxon>Magnoliopsida</taxon>
        <taxon>eudicotyledons</taxon>
        <taxon>Gunneridae</taxon>
        <taxon>Pentapetalae</taxon>
        <taxon>rosids</taxon>
        <taxon>malvids</taxon>
        <taxon>Myrtales</taxon>
        <taxon>Myrtaceae</taxon>
        <taxon>Myrtoideae</taxon>
        <taxon>Eucalypteae</taxon>
        <taxon>Eucalyptus</taxon>
    </lineage>
</organism>
<feature type="region of interest" description="Disordered" evidence="7">
    <location>
        <begin position="34"/>
        <end position="59"/>
    </location>
</feature>
<dbReference type="PANTHER" id="PTHR31190">
    <property type="entry name" value="DNA-BINDING DOMAIN"/>
    <property type="match status" value="1"/>
</dbReference>
<dbReference type="PANTHER" id="PTHR31190:SF181">
    <property type="entry name" value="OS02G0764700 PROTEIN"/>
    <property type="match status" value="1"/>
</dbReference>
<dbReference type="GO" id="GO:0003677">
    <property type="term" value="F:DNA binding"/>
    <property type="evidence" value="ECO:0007669"/>
    <property type="project" value="UniProtKB-KW"/>
</dbReference>
<evidence type="ECO:0000256" key="6">
    <source>
        <dbReference type="ARBA" id="ARBA00024343"/>
    </source>
</evidence>
<dbReference type="SUPFAM" id="SSF54171">
    <property type="entry name" value="DNA-binding domain"/>
    <property type="match status" value="1"/>
</dbReference>
<evidence type="ECO:0000313" key="9">
    <source>
        <dbReference type="EMBL" id="KAL3725984.1"/>
    </source>
</evidence>
<evidence type="ECO:0000256" key="7">
    <source>
        <dbReference type="SAM" id="MobiDB-lite"/>
    </source>
</evidence>
<dbReference type="GO" id="GO:0005634">
    <property type="term" value="C:nucleus"/>
    <property type="evidence" value="ECO:0007669"/>
    <property type="project" value="UniProtKB-SubCell"/>
</dbReference>
<dbReference type="EMBL" id="JBJKBG010000008">
    <property type="protein sequence ID" value="KAL3725984.1"/>
    <property type="molecule type" value="Genomic_DNA"/>
</dbReference>
<keyword evidence="10" id="KW-1185">Reference proteome</keyword>
<evidence type="ECO:0000256" key="2">
    <source>
        <dbReference type="ARBA" id="ARBA00023015"/>
    </source>
</evidence>
<dbReference type="FunFam" id="3.30.730.10:FF:000001">
    <property type="entry name" value="Ethylene-responsive transcription factor 2"/>
    <property type="match status" value="1"/>
</dbReference>
<dbReference type="InterPro" id="IPR044808">
    <property type="entry name" value="ERF_plant"/>
</dbReference>
<keyword evidence="4" id="KW-0804">Transcription</keyword>
<protein>
    <recommendedName>
        <fullName evidence="8">AP2/ERF domain-containing protein</fullName>
    </recommendedName>
</protein>
<sequence>MPRSFDMQQSHDLGMTRDDEHGIMVNALQHVISGSSSTRPEPIPAFRSSTPPHLSADGTAAEQRAPGLLSLPDVATCQVCRIDGCLGCNFFAPGRVAMAVQGGEDPAKAAQALGVGQSNKSAGRKRKGFYRGVRQRPWGKWAAEIRDPRRAARVWLGTFETAEQAARAYDRAALEFRGARAKLNFPLLPNDCTSTGAGKSRDMMEDGEAEETIKARAEGRESNDVREKAPSFERDDERGASEFWEKLEKEELEQWPVMHLPP</sequence>
<keyword evidence="3" id="KW-0238">DNA-binding</keyword>
<feature type="region of interest" description="Disordered" evidence="7">
    <location>
        <begin position="194"/>
        <end position="243"/>
    </location>
</feature>
<comment type="similarity">
    <text evidence="6">Belongs to the AP2/ERF transcription factor family. ERF subfamily.</text>
</comment>
<name>A0ABD3JH88_EUCGL</name>
<evidence type="ECO:0000259" key="8">
    <source>
        <dbReference type="PROSITE" id="PS51032"/>
    </source>
</evidence>
<gene>
    <name evidence="9" type="ORF">ACJRO7_030948</name>
</gene>
<dbReference type="Proteomes" id="UP001634007">
    <property type="component" value="Unassembled WGS sequence"/>
</dbReference>
<dbReference type="Gene3D" id="3.30.730.10">
    <property type="entry name" value="AP2/ERF domain"/>
    <property type="match status" value="1"/>
</dbReference>
<dbReference type="CDD" id="cd00018">
    <property type="entry name" value="AP2"/>
    <property type="match status" value="1"/>
</dbReference>
<dbReference type="InterPro" id="IPR001471">
    <property type="entry name" value="AP2/ERF_dom"/>
</dbReference>
<evidence type="ECO:0000313" key="10">
    <source>
        <dbReference type="Proteomes" id="UP001634007"/>
    </source>
</evidence>
<dbReference type="SMART" id="SM00380">
    <property type="entry name" value="AP2"/>
    <property type="match status" value="1"/>
</dbReference>